<dbReference type="AlphaFoldDB" id="A0A504YXU9"/>
<feature type="compositionally biased region" description="Low complexity" evidence="1">
    <location>
        <begin position="121"/>
        <end position="137"/>
    </location>
</feature>
<organism evidence="2 3">
    <name type="scientific">Fasciola gigantica</name>
    <name type="common">Giant liver fluke</name>
    <dbReference type="NCBI Taxonomy" id="46835"/>
    <lineage>
        <taxon>Eukaryota</taxon>
        <taxon>Metazoa</taxon>
        <taxon>Spiralia</taxon>
        <taxon>Lophotrochozoa</taxon>
        <taxon>Platyhelminthes</taxon>
        <taxon>Trematoda</taxon>
        <taxon>Digenea</taxon>
        <taxon>Plagiorchiida</taxon>
        <taxon>Echinostomata</taxon>
        <taxon>Echinostomatoidea</taxon>
        <taxon>Fasciolidae</taxon>
        <taxon>Fasciola</taxon>
    </lineage>
</organism>
<dbReference type="EMBL" id="SUNJ01003318">
    <property type="protein sequence ID" value="TPP65345.1"/>
    <property type="molecule type" value="Genomic_DNA"/>
</dbReference>
<feature type="compositionally biased region" description="Low complexity" evidence="1">
    <location>
        <begin position="74"/>
        <end position="89"/>
    </location>
</feature>
<feature type="compositionally biased region" description="Basic and acidic residues" evidence="1">
    <location>
        <begin position="22"/>
        <end position="38"/>
    </location>
</feature>
<gene>
    <name evidence="2" type="ORF">FGIG_02067</name>
</gene>
<evidence type="ECO:0000313" key="2">
    <source>
        <dbReference type="EMBL" id="TPP65345.1"/>
    </source>
</evidence>
<dbReference type="Proteomes" id="UP000316759">
    <property type="component" value="Unassembled WGS sequence"/>
</dbReference>
<proteinExistence type="predicted"/>
<feature type="compositionally biased region" description="Polar residues" evidence="1">
    <location>
        <begin position="99"/>
        <end position="111"/>
    </location>
</feature>
<feature type="region of interest" description="Disordered" evidence="1">
    <location>
        <begin position="1"/>
        <end position="137"/>
    </location>
</feature>
<dbReference type="STRING" id="46835.A0A504YXU9"/>
<name>A0A504YXU9_FASGI</name>
<dbReference type="OrthoDB" id="2649at2759"/>
<feature type="compositionally biased region" description="Polar residues" evidence="1">
    <location>
        <begin position="8"/>
        <end position="19"/>
    </location>
</feature>
<protein>
    <submittedName>
        <fullName evidence="2">Uncharacterized protein</fullName>
    </submittedName>
</protein>
<sequence>MALRPDGNGSSDNRTQAGSKNKGKDDGAHLKRRIEQPPDHSGSADNVDFTGVASVAEPRKPSGTGGPGPVVIHPDSSPAATASPAPRQSQTKIALINKSEPNGSQINASQKVESDDKQTVSSASYSSLSKRSSMVMS</sequence>
<reference evidence="2 3" key="1">
    <citation type="submission" date="2019-04" db="EMBL/GenBank/DDBJ databases">
        <title>Annotation for the trematode Fasciola gigantica.</title>
        <authorList>
            <person name="Choi Y.-J."/>
        </authorList>
    </citation>
    <scope>NUCLEOTIDE SEQUENCE [LARGE SCALE GENOMIC DNA]</scope>
    <source>
        <strain evidence="2">Uganda_cow_1</strain>
    </source>
</reference>
<keyword evidence="3" id="KW-1185">Reference proteome</keyword>
<evidence type="ECO:0000313" key="3">
    <source>
        <dbReference type="Proteomes" id="UP000316759"/>
    </source>
</evidence>
<comment type="caution">
    <text evidence="2">The sequence shown here is derived from an EMBL/GenBank/DDBJ whole genome shotgun (WGS) entry which is preliminary data.</text>
</comment>
<accession>A0A504YXU9</accession>
<evidence type="ECO:0000256" key="1">
    <source>
        <dbReference type="SAM" id="MobiDB-lite"/>
    </source>
</evidence>